<sequence>MNAHPVPVFGQNGGLALRPGPEWPSFERFRLSGTAALAPIGNGVVGTLATRSGRYRIVEERDFQRLLGLAADVERLRGGLQLVASAVQAVERHRDDATVETLIQAVCLVRDLPSLPTRDGFADIAPEGLSVDPDDDVDLNPAALGGALAPEQPA</sequence>
<keyword evidence="3" id="KW-1185">Reference proteome</keyword>
<dbReference type="EMBL" id="CP063845">
    <property type="protein sequence ID" value="UFP96775.1"/>
    <property type="molecule type" value="Genomic_DNA"/>
</dbReference>
<reference evidence="2 3" key="1">
    <citation type="journal article" date="2021" name="Genome Biol. Evol.">
        <title>Complete Genome Sequencing of a Novel Gloeobacter Species from a Waterfall Cave in Mexico.</title>
        <authorList>
            <person name="Saw J.H."/>
            <person name="Cardona T."/>
            <person name="Montejano G."/>
        </authorList>
    </citation>
    <scope>NUCLEOTIDE SEQUENCE [LARGE SCALE GENOMIC DNA]</scope>
    <source>
        <strain evidence="2">MG652769</strain>
    </source>
</reference>
<evidence type="ECO:0000313" key="2">
    <source>
        <dbReference type="EMBL" id="UFP96775.1"/>
    </source>
</evidence>
<proteinExistence type="predicted"/>
<dbReference type="RefSeq" id="WP_230844109.1">
    <property type="nucleotide sequence ID" value="NZ_CP063845.1"/>
</dbReference>
<evidence type="ECO:0008006" key="4">
    <source>
        <dbReference type="Google" id="ProtNLM"/>
    </source>
</evidence>
<protein>
    <recommendedName>
        <fullName evidence="4">GAF domain-containing protein</fullName>
    </recommendedName>
</protein>
<evidence type="ECO:0000313" key="3">
    <source>
        <dbReference type="Proteomes" id="UP001054846"/>
    </source>
</evidence>
<feature type="compositionally biased region" description="Low complexity" evidence="1">
    <location>
        <begin position="141"/>
        <end position="154"/>
    </location>
</feature>
<accession>A0ABY3PSY3</accession>
<gene>
    <name evidence="2" type="ORF">ISF26_11430</name>
</gene>
<organism evidence="2 3">
    <name type="scientific">Gloeobacter morelensis MG652769</name>
    <dbReference type="NCBI Taxonomy" id="2781736"/>
    <lineage>
        <taxon>Bacteria</taxon>
        <taxon>Bacillati</taxon>
        <taxon>Cyanobacteriota</taxon>
        <taxon>Cyanophyceae</taxon>
        <taxon>Gloeobacterales</taxon>
        <taxon>Gloeobacteraceae</taxon>
        <taxon>Gloeobacter</taxon>
        <taxon>Gloeobacter morelensis</taxon>
    </lineage>
</organism>
<evidence type="ECO:0000256" key="1">
    <source>
        <dbReference type="SAM" id="MobiDB-lite"/>
    </source>
</evidence>
<name>A0ABY3PSY3_9CYAN</name>
<dbReference type="Proteomes" id="UP001054846">
    <property type="component" value="Chromosome"/>
</dbReference>
<feature type="region of interest" description="Disordered" evidence="1">
    <location>
        <begin position="127"/>
        <end position="154"/>
    </location>
</feature>